<dbReference type="GO" id="GO:0003677">
    <property type="term" value="F:DNA binding"/>
    <property type="evidence" value="ECO:0007669"/>
    <property type="project" value="InterPro"/>
</dbReference>
<reference evidence="4" key="1">
    <citation type="journal article" date="2015" name="Nature">
        <title>Complex archaea that bridge the gap between prokaryotes and eukaryotes.</title>
        <authorList>
            <person name="Spang A."/>
            <person name="Saw J.H."/>
            <person name="Jorgensen S.L."/>
            <person name="Zaremba-Niedzwiedzka K."/>
            <person name="Martijn J."/>
            <person name="Lind A.E."/>
            <person name="van Eijk R."/>
            <person name="Schleper C."/>
            <person name="Guy L."/>
            <person name="Ettema T.J."/>
        </authorList>
    </citation>
    <scope>NUCLEOTIDE SEQUENCE</scope>
</reference>
<feature type="domain" description="DNA-directed DNA polymerase family A palm" evidence="3">
    <location>
        <begin position="337"/>
        <end position="538"/>
    </location>
</feature>
<dbReference type="SMART" id="SM00482">
    <property type="entry name" value="POLAc"/>
    <property type="match status" value="1"/>
</dbReference>
<organism evidence="4">
    <name type="scientific">marine sediment metagenome</name>
    <dbReference type="NCBI Taxonomy" id="412755"/>
    <lineage>
        <taxon>unclassified sequences</taxon>
        <taxon>metagenomes</taxon>
        <taxon>ecological metagenomes</taxon>
    </lineage>
</organism>
<dbReference type="GO" id="GO:0003887">
    <property type="term" value="F:DNA-directed DNA polymerase activity"/>
    <property type="evidence" value="ECO:0007669"/>
    <property type="project" value="InterPro"/>
</dbReference>
<evidence type="ECO:0000313" key="4">
    <source>
        <dbReference type="EMBL" id="KKN10210.1"/>
    </source>
</evidence>
<name>A0A0F9MSD0_9ZZZZ</name>
<dbReference type="Gene3D" id="3.30.70.370">
    <property type="match status" value="1"/>
</dbReference>
<dbReference type="SMART" id="SM00474">
    <property type="entry name" value="35EXOc"/>
    <property type="match status" value="1"/>
</dbReference>
<gene>
    <name evidence="4" type="ORF">LCGC14_1038920</name>
</gene>
<sequence>MNEFTVDGHRVILNDLDAALPLLAQESELGFDLETTGFSPYHDEVALVQLYGDDTGVLFIQQVRDGFIDRRLIEVMERSDVRLTGHNLVMFDALFMERQGMNIQGPTWFDTYVAEQLLTPMGRRDISKKLNATIKRRLGITIDKNIEHGGWLDDELTEQQVEYAAQDVIHLHALRRAHQAMAEKSKEIGALEMEQELVPLVSQMSINGLPVHEARMRKFLEGQEMLKYRTMELLTKELGEFNINSPKQVKGVFADVGIKLDNTQHDTFVEMSRGTGKGAELALLMLDVKGPAQRLKMYGGGWINDKLFEDRVHGKYWQCGTDTLRFASSDPNFQQWPKDMRTLVGGMDGMSIVGTDYKQIEVAVAAYLAKDQELLRILRTGEDVHTAIASTIFRIPSNQVDEQLRRDSKEFTFTLLFGGSASLVYKSAVLKGSELSFAEVEEATTEFFKRFEGIRQVRKSAREYVRTPGAKVIRLPNGARRVLVGPKKRPTVLINTTVQGGAAIGLKRGMLEAGRRGLFKYIGAQVHDELVAEVPDEEREDFINELEESMIQGMEETFPGIPVSVETNSGMFWK</sequence>
<dbReference type="PANTHER" id="PTHR10133:SF27">
    <property type="entry name" value="DNA POLYMERASE NU"/>
    <property type="match status" value="1"/>
</dbReference>
<proteinExistence type="predicted"/>
<accession>A0A0F9MSD0</accession>
<dbReference type="SUPFAM" id="SSF53098">
    <property type="entry name" value="Ribonuclease H-like"/>
    <property type="match status" value="1"/>
</dbReference>
<feature type="domain" description="3'-5' exonuclease" evidence="2">
    <location>
        <begin position="10"/>
        <end position="183"/>
    </location>
</feature>
<keyword evidence="1" id="KW-0235">DNA replication</keyword>
<evidence type="ECO:0000259" key="3">
    <source>
        <dbReference type="SMART" id="SM00482"/>
    </source>
</evidence>
<dbReference type="GO" id="GO:0006302">
    <property type="term" value="P:double-strand break repair"/>
    <property type="evidence" value="ECO:0007669"/>
    <property type="project" value="TreeGrafter"/>
</dbReference>
<dbReference type="Pfam" id="PF00476">
    <property type="entry name" value="DNA_pol_A"/>
    <property type="match status" value="1"/>
</dbReference>
<dbReference type="InterPro" id="IPR036397">
    <property type="entry name" value="RNaseH_sf"/>
</dbReference>
<comment type="caution">
    <text evidence="4">The sequence shown here is derived from an EMBL/GenBank/DDBJ whole genome shotgun (WGS) entry which is preliminary data.</text>
</comment>
<protein>
    <recommendedName>
        <fullName evidence="5">DNA-directed DNA polymerase family A palm domain-containing protein</fullName>
    </recommendedName>
</protein>
<dbReference type="PRINTS" id="PR00868">
    <property type="entry name" value="DNAPOLI"/>
</dbReference>
<evidence type="ECO:0008006" key="5">
    <source>
        <dbReference type="Google" id="ProtNLM"/>
    </source>
</evidence>
<dbReference type="PANTHER" id="PTHR10133">
    <property type="entry name" value="DNA POLYMERASE I"/>
    <property type="match status" value="1"/>
</dbReference>
<dbReference type="InterPro" id="IPR001098">
    <property type="entry name" value="DNA-dir_DNA_pol_A_palm_dom"/>
</dbReference>
<evidence type="ECO:0000256" key="1">
    <source>
        <dbReference type="ARBA" id="ARBA00022705"/>
    </source>
</evidence>
<dbReference type="Pfam" id="PF01612">
    <property type="entry name" value="DNA_pol_A_exo1"/>
    <property type="match status" value="1"/>
</dbReference>
<dbReference type="SUPFAM" id="SSF56672">
    <property type="entry name" value="DNA/RNA polymerases"/>
    <property type="match status" value="1"/>
</dbReference>
<dbReference type="InterPro" id="IPR002298">
    <property type="entry name" value="DNA_polymerase_A"/>
</dbReference>
<dbReference type="Gene3D" id="1.10.150.20">
    <property type="entry name" value="5' to 3' exonuclease, C-terminal subdomain"/>
    <property type="match status" value="1"/>
</dbReference>
<dbReference type="InterPro" id="IPR002562">
    <property type="entry name" value="3'-5'_exonuclease_dom"/>
</dbReference>
<dbReference type="InterPro" id="IPR012337">
    <property type="entry name" value="RNaseH-like_sf"/>
</dbReference>
<dbReference type="GO" id="GO:0008408">
    <property type="term" value="F:3'-5' exonuclease activity"/>
    <property type="evidence" value="ECO:0007669"/>
    <property type="project" value="InterPro"/>
</dbReference>
<dbReference type="AlphaFoldDB" id="A0A0F9MSD0"/>
<evidence type="ECO:0000259" key="2">
    <source>
        <dbReference type="SMART" id="SM00474"/>
    </source>
</evidence>
<dbReference type="EMBL" id="LAZR01004265">
    <property type="protein sequence ID" value="KKN10210.1"/>
    <property type="molecule type" value="Genomic_DNA"/>
</dbReference>
<dbReference type="Gene3D" id="3.30.420.10">
    <property type="entry name" value="Ribonuclease H-like superfamily/Ribonuclease H"/>
    <property type="match status" value="1"/>
</dbReference>
<dbReference type="InterPro" id="IPR043502">
    <property type="entry name" value="DNA/RNA_pol_sf"/>
</dbReference>
<dbReference type="GO" id="GO:0006261">
    <property type="term" value="P:DNA-templated DNA replication"/>
    <property type="evidence" value="ECO:0007669"/>
    <property type="project" value="InterPro"/>
</dbReference>